<dbReference type="GO" id="GO:0003677">
    <property type="term" value="F:DNA binding"/>
    <property type="evidence" value="ECO:0007669"/>
    <property type="project" value="UniProtKB-KW"/>
</dbReference>
<dbReference type="GO" id="GO:0015074">
    <property type="term" value="P:DNA integration"/>
    <property type="evidence" value="ECO:0007669"/>
    <property type="project" value="InterPro"/>
</dbReference>
<evidence type="ECO:0000256" key="4">
    <source>
        <dbReference type="SAM" id="MobiDB-lite"/>
    </source>
</evidence>
<name>A0A0P9H8E5_9CHLR</name>
<dbReference type="PANTHER" id="PTHR30349:SF41">
    <property type="entry name" value="INTEGRASE_RECOMBINASE PROTEIN MJ0367-RELATED"/>
    <property type="match status" value="1"/>
</dbReference>
<dbReference type="PROSITE" id="PS51898">
    <property type="entry name" value="TYR_RECOMBINASE"/>
    <property type="match status" value="1"/>
</dbReference>
<dbReference type="InterPro" id="IPR013762">
    <property type="entry name" value="Integrase-like_cat_sf"/>
</dbReference>
<sequence>MGKLERDPFVGAGRVPNLPHKRQRRQTYAEADIVRLLTVCGPIHWKRERKTDRRQWQAGGPLEREMLQGRALVLVLVDSAMRAGEVARLTCGQARESELVIESKGGHEDVVYLTDETRAALRTLAGLRAADAPLFRDWNGEACSVRALRSLLRRMAKRAMIELPPRPLHAFRHYAAQVWAKSGMPDLVIQQLMRHANLSTTQIYTRLSDPELAEQHARASPIKRLIERADRMR</sequence>
<evidence type="ECO:0000259" key="5">
    <source>
        <dbReference type="PROSITE" id="PS51898"/>
    </source>
</evidence>
<dbReference type="GO" id="GO:0006310">
    <property type="term" value="P:DNA recombination"/>
    <property type="evidence" value="ECO:0007669"/>
    <property type="project" value="UniProtKB-KW"/>
</dbReference>
<evidence type="ECO:0000313" key="6">
    <source>
        <dbReference type="EMBL" id="KPV50115.1"/>
    </source>
</evidence>
<comment type="caution">
    <text evidence="6">The sequence shown here is derived from an EMBL/GenBank/DDBJ whole genome shotgun (WGS) entry which is preliminary data.</text>
</comment>
<feature type="domain" description="Tyr recombinase" evidence="5">
    <location>
        <begin position="46"/>
        <end position="217"/>
    </location>
</feature>
<keyword evidence="7" id="KW-1185">Reference proteome</keyword>
<evidence type="ECO:0000256" key="3">
    <source>
        <dbReference type="ARBA" id="ARBA00023172"/>
    </source>
</evidence>
<dbReference type="InterPro" id="IPR002104">
    <property type="entry name" value="Integrase_catalytic"/>
</dbReference>
<dbReference type="PATRIC" id="fig|186479.3.peg.2266"/>
<dbReference type="PANTHER" id="PTHR30349">
    <property type="entry name" value="PHAGE INTEGRASE-RELATED"/>
    <property type="match status" value="1"/>
</dbReference>
<gene>
    <name evidence="6" type="ORF">SE17_28845</name>
</gene>
<comment type="similarity">
    <text evidence="1">Belongs to the 'phage' integrase family.</text>
</comment>
<dbReference type="Proteomes" id="UP000050509">
    <property type="component" value="Unassembled WGS sequence"/>
</dbReference>
<accession>A0A0P9H8E5</accession>
<dbReference type="Pfam" id="PF00589">
    <property type="entry name" value="Phage_integrase"/>
    <property type="match status" value="1"/>
</dbReference>
<evidence type="ECO:0000256" key="2">
    <source>
        <dbReference type="ARBA" id="ARBA00023125"/>
    </source>
</evidence>
<dbReference type="Gene3D" id="1.10.443.10">
    <property type="entry name" value="Intergrase catalytic core"/>
    <property type="match status" value="1"/>
</dbReference>
<feature type="region of interest" description="Disordered" evidence="4">
    <location>
        <begin position="1"/>
        <end position="23"/>
    </location>
</feature>
<protein>
    <recommendedName>
        <fullName evidence="5">Tyr recombinase domain-containing protein</fullName>
    </recommendedName>
</protein>
<proteinExistence type="inferred from homology"/>
<dbReference type="EMBL" id="LJCR01001573">
    <property type="protein sequence ID" value="KPV50115.1"/>
    <property type="molecule type" value="Genomic_DNA"/>
</dbReference>
<dbReference type="InterPro" id="IPR050090">
    <property type="entry name" value="Tyrosine_recombinase_XerCD"/>
</dbReference>
<keyword evidence="3" id="KW-0233">DNA recombination</keyword>
<evidence type="ECO:0000313" key="7">
    <source>
        <dbReference type="Proteomes" id="UP000050509"/>
    </source>
</evidence>
<dbReference type="AlphaFoldDB" id="A0A0P9H8E5"/>
<keyword evidence="2" id="KW-0238">DNA-binding</keyword>
<dbReference type="SUPFAM" id="SSF56349">
    <property type="entry name" value="DNA breaking-rejoining enzymes"/>
    <property type="match status" value="1"/>
</dbReference>
<dbReference type="CDD" id="cd00397">
    <property type="entry name" value="DNA_BRE_C"/>
    <property type="match status" value="1"/>
</dbReference>
<dbReference type="InterPro" id="IPR011010">
    <property type="entry name" value="DNA_brk_join_enz"/>
</dbReference>
<organism evidence="6 7">
    <name type="scientific">Kouleothrix aurantiaca</name>
    <dbReference type="NCBI Taxonomy" id="186479"/>
    <lineage>
        <taxon>Bacteria</taxon>
        <taxon>Bacillati</taxon>
        <taxon>Chloroflexota</taxon>
        <taxon>Chloroflexia</taxon>
        <taxon>Chloroflexales</taxon>
        <taxon>Roseiflexineae</taxon>
        <taxon>Roseiflexaceae</taxon>
        <taxon>Kouleothrix</taxon>
    </lineage>
</organism>
<evidence type="ECO:0000256" key="1">
    <source>
        <dbReference type="ARBA" id="ARBA00008857"/>
    </source>
</evidence>
<reference evidence="6 7" key="1">
    <citation type="submission" date="2015-09" db="EMBL/GenBank/DDBJ databases">
        <title>Draft genome sequence of Kouleothrix aurantiaca JCM 19913.</title>
        <authorList>
            <person name="Hemp J."/>
        </authorList>
    </citation>
    <scope>NUCLEOTIDE SEQUENCE [LARGE SCALE GENOMIC DNA]</scope>
    <source>
        <strain evidence="6 7">COM-B</strain>
    </source>
</reference>